<dbReference type="InterPro" id="IPR029472">
    <property type="entry name" value="Copia-like_N"/>
</dbReference>
<proteinExistence type="predicted"/>
<evidence type="ECO:0000259" key="1">
    <source>
        <dbReference type="Pfam" id="PF14244"/>
    </source>
</evidence>
<dbReference type="EMBL" id="CM003610">
    <property type="protein sequence ID" value="KYP62190.1"/>
    <property type="molecule type" value="Genomic_DNA"/>
</dbReference>
<dbReference type="PANTHER" id="PTHR37610">
    <property type="entry name" value="CCHC-TYPE DOMAIN-CONTAINING PROTEIN"/>
    <property type="match status" value="1"/>
</dbReference>
<dbReference type="Pfam" id="PF14244">
    <property type="entry name" value="Retrotran_gag_3"/>
    <property type="match status" value="1"/>
</dbReference>
<dbReference type="PANTHER" id="PTHR37610:SF97">
    <property type="entry name" value="RETROTRANSPOSON GAG DOMAIN-CONTAINING PROTEIN"/>
    <property type="match status" value="1"/>
</dbReference>
<gene>
    <name evidence="2" type="ORF">KK1_016715</name>
</gene>
<organism evidence="2 3">
    <name type="scientific">Cajanus cajan</name>
    <name type="common">Pigeon pea</name>
    <name type="synonym">Cajanus indicus</name>
    <dbReference type="NCBI Taxonomy" id="3821"/>
    <lineage>
        <taxon>Eukaryota</taxon>
        <taxon>Viridiplantae</taxon>
        <taxon>Streptophyta</taxon>
        <taxon>Embryophyta</taxon>
        <taxon>Tracheophyta</taxon>
        <taxon>Spermatophyta</taxon>
        <taxon>Magnoliopsida</taxon>
        <taxon>eudicotyledons</taxon>
        <taxon>Gunneridae</taxon>
        <taxon>Pentapetalae</taxon>
        <taxon>rosids</taxon>
        <taxon>fabids</taxon>
        <taxon>Fabales</taxon>
        <taxon>Fabaceae</taxon>
        <taxon>Papilionoideae</taxon>
        <taxon>50 kb inversion clade</taxon>
        <taxon>NPAAA clade</taxon>
        <taxon>indigoferoid/millettioid clade</taxon>
        <taxon>Phaseoleae</taxon>
        <taxon>Cajanus</taxon>
    </lineage>
</organism>
<dbReference type="Gramene" id="C.cajan_16239.t">
    <property type="protein sequence ID" value="C.cajan_16239.t.cds1"/>
    <property type="gene ID" value="C.cajan_16239"/>
</dbReference>
<reference evidence="2 3" key="1">
    <citation type="journal article" date="2012" name="Nat. Biotechnol.">
        <title>Draft genome sequence of pigeonpea (Cajanus cajan), an orphan legume crop of resource-poor farmers.</title>
        <authorList>
            <person name="Varshney R.K."/>
            <person name="Chen W."/>
            <person name="Li Y."/>
            <person name="Bharti A.K."/>
            <person name="Saxena R.K."/>
            <person name="Schlueter J.A."/>
            <person name="Donoghue M.T."/>
            <person name="Azam S."/>
            <person name="Fan G."/>
            <person name="Whaley A.M."/>
            <person name="Farmer A.D."/>
            <person name="Sheridan J."/>
            <person name="Iwata A."/>
            <person name="Tuteja R."/>
            <person name="Penmetsa R.V."/>
            <person name="Wu W."/>
            <person name="Upadhyaya H.D."/>
            <person name="Yang S.P."/>
            <person name="Shah T."/>
            <person name="Saxena K.B."/>
            <person name="Michael T."/>
            <person name="McCombie W.R."/>
            <person name="Yang B."/>
            <person name="Zhang G."/>
            <person name="Yang H."/>
            <person name="Wang J."/>
            <person name="Spillane C."/>
            <person name="Cook D.R."/>
            <person name="May G.D."/>
            <person name="Xu X."/>
            <person name="Jackson S.A."/>
        </authorList>
    </citation>
    <scope>NUCLEOTIDE SEQUENCE [LARGE SCALE GENOMIC DNA]</scope>
    <source>
        <strain evidence="3">cv. Asha</strain>
    </source>
</reference>
<dbReference type="Proteomes" id="UP000075243">
    <property type="component" value="Chromosome 8"/>
</dbReference>
<dbReference type="OMA" id="TISISFM"/>
<protein>
    <recommendedName>
        <fullName evidence="1">Retrotransposon Copia-like N-terminal domain-containing protein</fullName>
    </recommendedName>
</protein>
<accession>A0A151T588</accession>
<evidence type="ECO:0000313" key="3">
    <source>
        <dbReference type="Proteomes" id="UP000075243"/>
    </source>
</evidence>
<feature type="domain" description="Retrotransposon Copia-like N-terminal" evidence="1">
    <location>
        <begin position="18"/>
        <end position="63"/>
    </location>
</feature>
<keyword evidence="3" id="KW-1185">Reference proteome</keyword>
<sequence>MVDASPIQIDQHDPLFIHHVYHPSQSPVSTPLNSDNFGSWRSVAIALESKNKMGFADGSILKPTNPTKLSLWKRNDSIIRSWLLNPVNKDIATSVIYSSTAAILWEDLNSWYRQKNRPQVF</sequence>
<dbReference type="AlphaFoldDB" id="A0A151T588"/>
<evidence type="ECO:0000313" key="2">
    <source>
        <dbReference type="EMBL" id="KYP62190.1"/>
    </source>
</evidence>
<name>A0A151T588_CAJCA</name>